<keyword evidence="5" id="KW-0560">Oxidoreductase</keyword>
<sequence>MAIGAIAIVSLILLSVLVFALASFIAKHRSVAALKLLPGRKPSYLFGNALQLTGEAHVVIQRILQWMEECNHEGLMCLWLGPTYPLTMIFKPELAEVRDGSFSLFCFWLSLFSDGDKWKKRRKLITPTFHFRILNDFIQVCEEQTAILVSRLKEKVNKGVFDIMPYITLLTLDIICVTSMGPSPKAQEKSSSPYVRAVVRVSELLEHRGRSPWLWPDIIYNLSPSGREFNKCLDILHGFTDKVIDEQIAERAATKRSVGEQGQQNNSECQTERKRLAFLDTLLEAYEDGEISREGVREEVDTFMFEGHDTTAAGITWALYLLGRHPDIQQRVYEEVDRFFARRPDILTVEDLKEFRYMEYVLKESQRLLPSVPFYSRTTTEDCYLGDFFLPKGSAVTISPLALHKNPEVWPAPLDFDPDRFLPENIKGRHPFAFLPFSAGPRNCIGKLA</sequence>
<dbReference type="EMBL" id="CALNXK010000100">
    <property type="protein sequence ID" value="CAH3155033.1"/>
    <property type="molecule type" value="Genomic_DNA"/>
</dbReference>
<evidence type="ECO:0000256" key="4">
    <source>
        <dbReference type="ARBA" id="ARBA00023136"/>
    </source>
</evidence>
<dbReference type="SUPFAM" id="SSF48264">
    <property type="entry name" value="Cytochrome P450"/>
    <property type="match status" value="1"/>
</dbReference>
<reference evidence="6 7" key="1">
    <citation type="submission" date="2022-05" db="EMBL/GenBank/DDBJ databases">
        <authorList>
            <consortium name="Genoscope - CEA"/>
            <person name="William W."/>
        </authorList>
    </citation>
    <scope>NUCLEOTIDE SEQUENCE [LARGE SCALE GENOMIC DNA]</scope>
</reference>
<evidence type="ECO:0000256" key="3">
    <source>
        <dbReference type="ARBA" id="ARBA00022824"/>
    </source>
</evidence>
<dbReference type="InterPro" id="IPR002401">
    <property type="entry name" value="Cyt_P450_E_grp-I"/>
</dbReference>
<dbReference type="Proteomes" id="UP001159405">
    <property type="component" value="Unassembled WGS sequence"/>
</dbReference>
<organism evidence="6 7">
    <name type="scientific">Porites lobata</name>
    <dbReference type="NCBI Taxonomy" id="104759"/>
    <lineage>
        <taxon>Eukaryota</taxon>
        <taxon>Metazoa</taxon>
        <taxon>Cnidaria</taxon>
        <taxon>Anthozoa</taxon>
        <taxon>Hexacorallia</taxon>
        <taxon>Scleractinia</taxon>
        <taxon>Fungiina</taxon>
        <taxon>Poritidae</taxon>
        <taxon>Porites</taxon>
    </lineage>
</organism>
<protein>
    <recommendedName>
        <fullName evidence="8">Cytochrome P450</fullName>
    </recommendedName>
</protein>
<evidence type="ECO:0000313" key="7">
    <source>
        <dbReference type="Proteomes" id="UP001159405"/>
    </source>
</evidence>
<proteinExistence type="inferred from homology"/>
<dbReference type="PANTHER" id="PTHR24291:SF189">
    <property type="entry name" value="CYTOCHROME P450 4C3-RELATED"/>
    <property type="match status" value="1"/>
</dbReference>
<dbReference type="PRINTS" id="PR00463">
    <property type="entry name" value="EP450I"/>
</dbReference>
<dbReference type="InterPro" id="IPR050196">
    <property type="entry name" value="Cytochrome_P450_Monoox"/>
</dbReference>
<evidence type="ECO:0000256" key="2">
    <source>
        <dbReference type="ARBA" id="ARBA00010617"/>
    </source>
</evidence>
<keyword evidence="3" id="KW-0256">Endoplasmic reticulum</keyword>
<name>A0ABN8Q129_9CNID</name>
<dbReference type="InterPro" id="IPR017972">
    <property type="entry name" value="Cyt_P450_CS"/>
</dbReference>
<comment type="subcellular location">
    <subcellularLocation>
        <location evidence="1">Endoplasmic reticulum membrane</location>
    </subcellularLocation>
</comment>
<keyword evidence="4" id="KW-0472">Membrane</keyword>
<keyword evidence="7" id="KW-1185">Reference proteome</keyword>
<dbReference type="PANTHER" id="PTHR24291">
    <property type="entry name" value="CYTOCHROME P450 FAMILY 4"/>
    <property type="match status" value="1"/>
</dbReference>
<comment type="similarity">
    <text evidence="2 5">Belongs to the cytochrome P450 family.</text>
</comment>
<keyword evidence="5" id="KW-0349">Heme</keyword>
<dbReference type="InterPro" id="IPR001128">
    <property type="entry name" value="Cyt_P450"/>
</dbReference>
<keyword evidence="5" id="KW-0408">Iron</keyword>
<evidence type="ECO:0008006" key="8">
    <source>
        <dbReference type="Google" id="ProtNLM"/>
    </source>
</evidence>
<gene>
    <name evidence="6" type="ORF">PLOB_00001153</name>
</gene>
<dbReference type="PROSITE" id="PS00086">
    <property type="entry name" value="CYTOCHROME_P450"/>
    <property type="match status" value="1"/>
</dbReference>
<evidence type="ECO:0000256" key="5">
    <source>
        <dbReference type="RuleBase" id="RU000461"/>
    </source>
</evidence>
<keyword evidence="5" id="KW-0479">Metal-binding</keyword>
<evidence type="ECO:0000313" key="6">
    <source>
        <dbReference type="EMBL" id="CAH3155033.1"/>
    </source>
</evidence>
<evidence type="ECO:0000256" key="1">
    <source>
        <dbReference type="ARBA" id="ARBA00004586"/>
    </source>
</evidence>
<dbReference type="Gene3D" id="1.10.630.10">
    <property type="entry name" value="Cytochrome P450"/>
    <property type="match status" value="1"/>
</dbReference>
<accession>A0ABN8Q129</accession>
<keyword evidence="5" id="KW-0503">Monooxygenase</keyword>
<dbReference type="InterPro" id="IPR036396">
    <property type="entry name" value="Cyt_P450_sf"/>
</dbReference>
<dbReference type="PRINTS" id="PR00385">
    <property type="entry name" value="P450"/>
</dbReference>
<comment type="caution">
    <text evidence="6">The sequence shown here is derived from an EMBL/GenBank/DDBJ whole genome shotgun (WGS) entry which is preliminary data.</text>
</comment>
<dbReference type="Pfam" id="PF00067">
    <property type="entry name" value="p450"/>
    <property type="match status" value="1"/>
</dbReference>